<comment type="function">
    <text evidence="4">Required for high-level post-exponential phase expression of a series of secreted proteins.</text>
</comment>
<protein>
    <submittedName>
        <fullName evidence="8">Protein containing LytTr DNA-binding region</fullName>
    </submittedName>
</protein>
<dbReference type="InterPro" id="IPR011006">
    <property type="entry name" value="CheY-like_superfamily"/>
</dbReference>
<keyword evidence="5" id="KW-1133">Transmembrane helix</keyword>
<dbReference type="SMART" id="SM00850">
    <property type="entry name" value="LytTR"/>
    <property type="match status" value="1"/>
</dbReference>
<evidence type="ECO:0000313" key="8">
    <source>
        <dbReference type="EMBL" id="EKC70743.1"/>
    </source>
</evidence>
<sequence length="194" mass="22563">NYLNTNTVDVLFLDIDLNSTLNGIEMAKQIRKTNKFIYIIFITAHFEYIVSAYECKTFDFIHKPFNISTLEKTINRLSEDIRNNSTKFLNLNNNKQLVNQTLVNFIEKSGAKTVFNLTTGIVETYGSFNKISLSLPKNFVRCHKSFIVNINNIRNIDFKTDTIFFKTPPNSFCFIGGKYRKNFMEVINNYGNFK</sequence>
<dbReference type="PROSITE" id="PS50930">
    <property type="entry name" value="HTH_LYTTR"/>
    <property type="match status" value="1"/>
</dbReference>
<keyword evidence="5" id="KW-0472">Membrane</keyword>
<feature type="domain" description="HTH LytTR-type" evidence="7">
    <location>
        <begin position="117"/>
        <end position="189"/>
    </location>
</feature>
<keyword evidence="8" id="KW-0238">DNA-binding</keyword>
<name>K1TM79_9ZZZZ</name>
<reference evidence="8" key="1">
    <citation type="journal article" date="2013" name="Environ. Microbiol.">
        <title>Microbiota from the distal guts of lean and obese adolescents exhibit partial functional redundancy besides clear differences in community structure.</title>
        <authorList>
            <person name="Ferrer M."/>
            <person name="Ruiz A."/>
            <person name="Lanza F."/>
            <person name="Haange S.B."/>
            <person name="Oberbach A."/>
            <person name="Till H."/>
            <person name="Bargiela R."/>
            <person name="Campoy C."/>
            <person name="Segura M.T."/>
            <person name="Richter M."/>
            <person name="von Bergen M."/>
            <person name="Seifert J."/>
            <person name="Suarez A."/>
        </authorList>
    </citation>
    <scope>NUCLEOTIDE SEQUENCE</scope>
</reference>
<dbReference type="SUPFAM" id="SSF52172">
    <property type="entry name" value="CheY-like"/>
    <property type="match status" value="1"/>
</dbReference>
<dbReference type="InterPro" id="IPR001789">
    <property type="entry name" value="Sig_transdc_resp-reg_receiver"/>
</dbReference>
<evidence type="ECO:0000259" key="7">
    <source>
        <dbReference type="PROSITE" id="PS50930"/>
    </source>
</evidence>
<dbReference type="Pfam" id="PF04397">
    <property type="entry name" value="LytTR"/>
    <property type="match status" value="1"/>
</dbReference>
<dbReference type="InterPro" id="IPR007492">
    <property type="entry name" value="LytTR_DNA-bd_dom"/>
</dbReference>
<dbReference type="AlphaFoldDB" id="K1TM79"/>
<feature type="transmembrane region" description="Helical" evidence="5">
    <location>
        <begin position="36"/>
        <end position="53"/>
    </location>
</feature>
<keyword evidence="2" id="KW-0902">Two-component regulatory system</keyword>
<dbReference type="Gene3D" id="3.40.50.2300">
    <property type="match status" value="1"/>
</dbReference>
<dbReference type="EMBL" id="AJWY01005028">
    <property type="protein sequence ID" value="EKC70743.1"/>
    <property type="molecule type" value="Genomic_DNA"/>
</dbReference>
<gene>
    <name evidence="8" type="ORF">LEA_07625</name>
</gene>
<dbReference type="GO" id="GO:0003677">
    <property type="term" value="F:DNA binding"/>
    <property type="evidence" value="ECO:0007669"/>
    <property type="project" value="UniProtKB-KW"/>
</dbReference>
<keyword evidence="1" id="KW-0963">Cytoplasm</keyword>
<dbReference type="Pfam" id="PF00072">
    <property type="entry name" value="Response_reg"/>
    <property type="match status" value="1"/>
</dbReference>
<dbReference type="Gene3D" id="2.40.50.1020">
    <property type="entry name" value="LytTr DNA-binding domain"/>
    <property type="match status" value="1"/>
</dbReference>
<evidence type="ECO:0000256" key="5">
    <source>
        <dbReference type="SAM" id="Phobius"/>
    </source>
</evidence>
<dbReference type="GO" id="GO:0000156">
    <property type="term" value="F:phosphorelay response regulator activity"/>
    <property type="evidence" value="ECO:0007669"/>
    <property type="project" value="InterPro"/>
</dbReference>
<dbReference type="PANTHER" id="PTHR37299">
    <property type="entry name" value="TRANSCRIPTIONAL REGULATOR-RELATED"/>
    <property type="match status" value="1"/>
</dbReference>
<evidence type="ECO:0000256" key="1">
    <source>
        <dbReference type="ARBA" id="ARBA00022490"/>
    </source>
</evidence>
<organism evidence="8">
    <name type="scientific">human gut metagenome</name>
    <dbReference type="NCBI Taxonomy" id="408170"/>
    <lineage>
        <taxon>unclassified sequences</taxon>
        <taxon>metagenomes</taxon>
        <taxon>organismal metagenomes</taxon>
    </lineage>
</organism>
<dbReference type="InterPro" id="IPR046947">
    <property type="entry name" value="LytR-like"/>
</dbReference>
<dbReference type="PANTHER" id="PTHR37299:SF3">
    <property type="entry name" value="STAGE 0 SPORULATION PROTEIN A HOMOLOG"/>
    <property type="match status" value="1"/>
</dbReference>
<feature type="non-terminal residue" evidence="8">
    <location>
        <position position="1"/>
    </location>
</feature>
<comment type="caution">
    <text evidence="8">The sequence shown here is derived from an EMBL/GenBank/DDBJ whole genome shotgun (WGS) entry which is preliminary data.</text>
</comment>
<keyword evidence="3" id="KW-0010">Activator</keyword>
<evidence type="ECO:0000256" key="4">
    <source>
        <dbReference type="ARBA" id="ARBA00037164"/>
    </source>
</evidence>
<proteinExistence type="predicted"/>
<evidence type="ECO:0000259" key="6">
    <source>
        <dbReference type="PROSITE" id="PS50110"/>
    </source>
</evidence>
<keyword evidence="5" id="KW-0812">Transmembrane</keyword>
<feature type="domain" description="Response regulatory" evidence="6">
    <location>
        <begin position="1"/>
        <end position="78"/>
    </location>
</feature>
<accession>K1TM79</accession>
<evidence type="ECO:0000256" key="2">
    <source>
        <dbReference type="ARBA" id="ARBA00023012"/>
    </source>
</evidence>
<evidence type="ECO:0000256" key="3">
    <source>
        <dbReference type="ARBA" id="ARBA00023159"/>
    </source>
</evidence>
<dbReference type="PROSITE" id="PS50110">
    <property type="entry name" value="RESPONSE_REGULATORY"/>
    <property type="match status" value="1"/>
</dbReference>